<protein>
    <submittedName>
        <fullName evidence="1">Uncharacterized protein</fullName>
    </submittedName>
</protein>
<organism evidence="1 2">
    <name type="scientific">Anaplasma phagocytophilum str. Norway variant1</name>
    <dbReference type="NCBI Taxonomy" id="1392506"/>
    <lineage>
        <taxon>Bacteria</taxon>
        <taxon>Pseudomonadati</taxon>
        <taxon>Pseudomonadota</taxon>
        <taxon>Alphaproteobacteria</taxon>
        <taxon>Rickettsiales</taxon>
        <taxon>Anaplasmataceae</taxon>
        <taxon>Anaplasma</taxon>
        <taxon>phagocytophilum group</taxon>
    </lineage>
</organism>
<dbReference type="Proteomes" id="UP000510938">
    <property type="component" value="Chromosome"/>
</dbReference>
<evidence type="ECO:0000313" key="2">
    <source>
        <dbReference type="Proteomes" id="UP000510938"/>
    </source>
</evidence>
<accession>A0A7H9E0A2</accession>
<evidence type="ECO:0000313" key="1">
    <source>
        <dbReference type="EMBL" id="QLL66871.1"/>
    </source>
</evidence>
<proteinExistence type="predicted"/>
<name>A0A7H9E0A2_ANAPH</name>
<reference evidence="1 2" key="1">
    <citation type="submission" date="2019-12" db="EMBL/GenBank/DDBJ databases">
        <title>A sheep strain of Anaplasma phagocytophilum contains multiple genomes.</title>
        <authorList>
            <person name="Barbet A.F."/>
            <person name="Crosby F.L."/>
            <person name="Eskeland S."/>
            <person name="Stuen S."/>
            <person name="Granquist E.G."/>
            <person name="Munderloh U.G."/>
        </authorList>
    </citation>
    <scope>NUCLEOTIDE SEQUENCE [LARGE SCALE GENOMIC DNA]</scope>
    <source>
        <strain evidence="1 2">Norway Variant 1</strain>
    </source>
</reference>
<dbReference type="EMBL" id="CP046639">
    <property type="protein sequence ID" value="QLL66871.1"/>
    <property type="molecule type" value="Genomic_DNA"/>
</dbReference>
<dbReference type="AlphaFoldDB" id="A0A7H9E0A2"/>
<sequence length="48" mass="5314">MLPLVSHVVILLPFCAEGGVVSFFFQKTMCWSVPVSLKVLMGFVWAVV</sequence>
<gene>
    <name evidence="1" type="ORF">O998_03690</name>
</gene>